<evidence type="ECO:0000256" key="5">
    <source>
        <dbReference type="ARBA" id="ARBA00022824"/>
    </source>
</evidence>
<proteinExistence type="inferred from homology"/>
<comment type="caution">
    <text evidence="7">The sequence shown here is derived from an EMBL/GenBank/DDBJ whole genome shotgun (WGS) entry which is preliminary data.</text>
</comment>
<evidence type="ECO:0000256" key="4">
    <source>
        <dbReference type="ARBA" id="ARBA00022679"/>
    </source>
</evidence>
<comment type="subcellular location">
    <subcellularLocation>
        <location evidence="1">Endoplasmic reticulum</location>
    </subcellularLocation>
</comment>
<keyword evidence="3" id="KW-0328">Glycosyltransferase</keyword>
<keyword evidence="5" id="KW-0256">Endoplasmic reticulum</keyword>
<dbReference type="OrthoDB" id="7186565at2"/>
<evidence type="ECO:0000256" key="2">
    <source>
        <dbReference type="ARBA" id="ARBA00006962"/>
    </source>
</evidence>
<sequence>MRVVIFVTVGTTHFDALIRAVDELAGSGRLPGPVVFQIGSGQYEPVHGAFFRFKPSIDQELSEADLVITHGGATVFSLLAQRKRFVAVANTSLDGNHQARFLAFLGARSSMTWTDAPDEVGACVERVLVSEPARLEAPSLAPDLLAYMRVCNNRMA</sequence>
<dbReference type="InterPro" id="IPR007235">
    <property type="entry name" value="Glyco_trans_28_C"/>
</dbReference>
<dbReference type="EMBL" id="VMNK01000023">
    <property type="protein sequence ID" value="TVO50872.1"/>
    <property type="molecule type" value="Genomic_DNA"/>
</dbReference>
<accession>A0A557QD84</accession>
<gene>
    <name evidence="7" type="ORF">FHP91_20160</name>
</gene>
<dbReference type="Pfam" id="PF04101">
    <property type="entry name" value="Glyco_tran_28_C"/>
    <property type="match status" value="1"/>
</dbReference>
<dbReference type="Gene3D" id="3.40.50.2000">
    <property type="entry name" value="Glycogen Phosphorylase B"/>
    <property type="match status" value="1"/>
</dbReference>
<keyword evidence="8" id="KW-1185">Reference proteome</keyword>
<evidence type="ECO:0000256" key="1">
    <source>
        <dbReference type="ARBA" id="ARBA00004240"/>
    </source>
</evidence>
<evidence type="ECO:0000313" key="7">
    <source>
        <dbReference type="EMBL" id="TVO50872.1"/>
    </source>
</evidence>
<evidence type="ECO:0000256" key="3">
    <source>
        <dbReference type="ARBA" id="ARBA00022676"/>
    </source>
</evidence>
<dbReference type="Proteomes" id="UP000319502">
    <property type="component" value="Unassembled WGS sequence"/>
</dbReference>
<dbReference type="AlphaFoldDB" id="A0A557QD84"/>
<dbReference type="GO" id="GO:0016758">
    <property type="term" value="F:hexosyltransferase activity"/>
    <property type="evidence" value="ECO:0007669"/>
    <property type="project" value="InterPro"/>
</dbReference>
<dbReference type="PANTHER" id="PTHR12867">
    <property type="entry name" value="GLYCOSYL TRANSFERASE-RELATED"/>
    <property type="match status" value="1"/>
</dbReference>
<organism evidence="7 8">
    <name type="scientific">Denitromonas halophila</name>
    <dbReference type="NCBI Taxonomy" id="1629404"/>
    <lineage>
        <taxon>Bacteria</taxon>
        <taxon>Pseudomonadati</taxon>
        <taxon>Pseudomonadota</taxon>
        <taxon>Betaproteobacteria</taxon>
        <taxon>Rhodocyclales</taxon>
        <taxon>Zoogloeaceae</taxon>
        <taxon>Denitromonas</taxon>
    </lineage>
</organism>
<dbReference type="GO" id="GO:0006488">
    <property type="term" value="P:dolichol-linked oligosaccharide biosynthetic process"/>
    <property type="evidence" value="ECO:0007669"/>
    <property type="project" value="InterPro"/>
</dbReference>
<feature type="domain" description="Glycosyl transferase family 28 C-terminal" evidence="6">
    <location>
        <begin position="4"/>
        <end position="100"/>
    </location>
</feature>
<evidence type="ECO:0000259" key="6">
    <source>
        <dbReference type="Pfam" id="PF04101"/>
    </source>
</evidence>
<reference evidence="7 8" key="1">
    <citation type="submission" date="2019-07" db="EMBL/GenBank/DDBJ databases">
        <title>The pathways for chlorine oxyanion respiration interact through the shared metabolite chlorate.</title>
        <authorList>
            <person name="Barnum T.P."/>
            <person name="Cheng Y."/>
            <person name="Hill K.A."/>
            <person name="Lucas L.N."/>
            <person name="Carlson H.K."/>
            <person name="Coates J.D."/>
        </authorList>
    </citation>
    <scope>NUCLEOTIDE SEQUENCE [LARGE SCALE GENOMIC DNA]</scope>
    <source>
        <strain evidence="7 8">SFB-3</strain>
    </source>
</reference>
<evidence type="ECO:0000313" key="8">
    <source>
        <dbReference type="Proteomes" id="UP000319502"/>
    </source>
</evidence>
<name>A0A557QD84_9RHOO</name>
<protein>
    <recommendedName>
        <fullName evidence="6">Glycosyl transferase family 28 C-terminal domain-containing protein</fullName>
    </recommendedName>
</protein>
<comment type="similarity">
    <text evidence="2">Belongs to the glycosyltransferase 28 family.</text>
</comment>
<dbReference type="InterPro" id="IPR039042">
    <property type="entry name" value="Alg13-like"/>
</dbReference>
<dbReference type="PANTHER" id="PTHR12867:SF6">
    <property type="entry name" value="N-ACETYLGLUCOSAMINYLDIPHOSPHODOLICHOL N-ACETYLGLUCOSAMINYLTRANSFERASE"/>
    <property type="match status" value="1"/>
</dbReference>
<keyword evidence="4" id="KW-0808">Transferase</keyword>